<evidence type="ECO:0000313" key="1">
    <source>
        <dbReference type="EMBL" id="AHF00715.1"/>
    </source>
</evidence>
<dbReference type="InParanoid" id="W0DQ54"/>
<sequence length="83" mass="9983">MAFDAIQNYYEKLVFDEIVQHYWTHELSEDELEDIACIALNTMSPRYIRHHVDLCFFMSQEERNRMVDEVKIAVAFAYKKVFS</sequence>
<dbReference type="STRING" id="717772.THIAE_02065"/>
<gene>
    <name evidence="1" type="ORF">THIAE_02065</name>
</gene>
<dbReference type="Pfam" id="PF10719">
    <property type="entry name" value="ComFB"/>
    <property type="match status" value="1"/>
</dbReference>
<dbReference type="Proteomes" id="UP000005380">
    <property type="component" value="Chromosome"/>
</dbReference>
<proteinExistence type="predicted"/>
<evidence type="ECO:0000313" key="2">
    <source>
        <dbReference type="Proteomes" id="UP000005380"/>
    </source>
</evidence>
<dbReference type="AlphaFoldDB" id="W0DQ54"/>
<name>W0DQ54_9GAMM</name>
<dbReference type="EMBL" id="CP007030">
    <property type="protein sequence ID" value="AHF00715.1"/>
    <property type="molecule type" value="Genomic_DNA"/>
</dbReference>
<organism evidence="1 2">
    <name type="scientific">Thiomicrospira aerophila AL3</name>
    <dbReference type="NCBI Taxonomy" id="717772"/>
    <lineage>
        <taxon>Bacteria</taxon>
        <taxon>Pseudomonadati</taxon>
        <taxon>Pseudomonadota</taxon>
        <taxon>Gammaproteobacteria</taxon>
        <taxon>Thiotrichales</taxon>
        <taxon>Piscirickettsiaceae</taxon>
        <taxon>Thiomicrospira</taxon>
    </lineage>
</organism>
<dbReference type="HOGENOM" id="CLU_163439_0_0_6"/>
<accession>W0DQ54</accession>
<reference evidence="1 2" key="1">
    <citation type="submission" date="2013-12" db="EMBL/GenBank/DDBJ databases">
        <authorList>
            <consortium name="DOE Joint Genome Institute"/>
            <person name="Kappler U."/>
            <person name="Huntemann M."/>
            <person name="Han J."/>
            <person name="Chen A."/>
            <person name="Kyrpides N."/>
            <person name="Mavromatis K."/>
            <person name="Markowitz V."/>
            <person name="Palaniappan K."/>
            <person name="Ivanova N."/>
            <person name="Schaumberg A."/>
            <person name="Pati A."/>
            <person name="Liolios K."/>
            <person name="Nordberg H.P."/>
            <person name="Cantor M.N."/>
            <person name="Hua S.X."/>
            <person name="Woyke T."/>
        </authorList>
    </citation>
    <scope>NUCLEOTIDE SEQUENCE [LARGE SCALE GENOMIC DNA]</scope>
    <source>
        <strain evidence="2">AL2</strain>
    </source>
</reference>
<dbReference type="InterPro" id="IPR019657">
    <property type="entry name" value="ComFB"/>
</dbReference>
<protein>
    <submittedName>
        <fullName evidence="1">Late competence development protein ComFB</fullName>
    </submittedName>
</protein>
<keyword evidence="2" id="KW-1185">Reference proteome</keyword>
<dbReference type="OrthoDB" id="5895647at2"/>
<dbReference type="KEGG" id="tao:THIAE_02065"/>
<dbReference type="eggNOG" id="ENOG5033HKA">
    <property type="taxonomic scope" value="Bacteria"/>
</dbReference>
<dbReference type="RefSeq" id="WP_006459834.1">
    <property type="nucleotide sequence ID" value="NZ_CP007030.1"/>
</dbReference>